<evidence type="ECO:0000256" key="4">
    <source>
        <dbReference type="ARBA" id="ARBA00022989"/>
    </source>
</evidence>
<keyword evidence="5 6" id="KW-0472">Membrane</keyword>
<dbReference type="Proteomes" id="UP000297564">
    <property type="component" value="Unassembled WGS sequence"/>
</dbReference>
<organism evidence="7 8">
    <name type="scientific">Ramlibacter rhizophilus</name>
    <dbReference type="NCBI Taxonomy" id="1781167"/>
    <lineage>
        <taxon>Bacteria</taxon>
        <taxon>Pseudomonadati</taxon>
        <taxon>Pseudomonadota</taxon>
        <taxon>Betaproteobacteria</taxon>
        <taxon>Burkholderiales</taxon>
        <taxon>Comamonadaceae</taxon>
        <taxon>Ramlibacter</taxon>
    </lineage>
</organism>
<sequence length="361" mass="38769">MNPNDPLRPPLLEHRTLLWLVVGVSAAFAVVLWPFLGAVLWAVFIAIVFRPVHRRVLVQVGGRPNAAALLTLLLILVIVILPLILVSVSIVQEILVVVQKVRTGQIDLGALVRTVFDAVPDWAGNILERFGLDNLQGLLNQLAALLTSSGQAIATRLLGIGQNTLDFVIGLFVMLYVLYFLLRDGSVLVQRVAVAIPLRERQSELLLSQFATVVRATVKGNIVIALVQGSLGGLAFWALGIPGPLLWGGVMALASLIPAVGAALVWAPVAIYLLSTNQLFQGIALAAWGGIAIGLVDNFLRPILVGKDTRMPDYLVLVSTLGGLAMFGINGFVMGPVIAAMFLVTWNMLTALRQQHTSPEE</sequence>
<reference evidence="7 8" key="1">
    <citation type="submission" date="2019-03" db="EMBL/GenBank/DDBJ databases">
        <title>Ramlibacter rhizophilus CCTCC AB2015357, whole genome shotgun sequence.</title>
        <authorList>
            <person name="Zhang X."/>
            <person name="Feng G."/>
            <person name="Zhu H."/>
        </authorList>
    </citation>
    <scope>NUCLEOTIDE SEQUENCE [LARGE SCALE GENOMIC DNA]</scope>
    <source>
        <strain evidence="7 8">CCTCC AB2015357</strain>
    </source>
</reference>
<evidence type="ECO:0000313" key="8">
    <source>
        <dbReference type="Proteomes" id="UP000297564"/>
    </source>
</evidence>
<keyword evidence="8" id="KW-1185">Reference proteome</keyword>
<keyword evidence="3 6" id="KW-0812">Transmembrane</keyword>
<comment type="subcellular location">
    <subcellularLocation>
        <location evidence="1">Membrane</location>
        <topology evidence="1">Multi-pass membrane protein</topology>
    </subcellularLocation>
</comment>
<dbReference type="GO" id="GO:0016020">
    <property type="term" value="C:membrane"/>
    <property type="evidence" value="ECO:0007669"/>
    <property type="project" value="UniProtKB-SubCell"/>
</dbReference>
<dbReference type="AlphaFoldDB" id="A0A4Z0BLR7"/>
<gene>
    <name evidence="7" type="ORF">EZ242_11180</name>
</gene>
<name>A0A4Z0BLR7_9BURK</name>
<accession>A0A4Z0BLR7</accession>
<feature type="transmembrane region" description="Helical" evidence="6">
    <location>
        <begin position="245"/>
        <end position="267"/>
    </location>
</feature>
<dbReference type="Pfam" id="PF01594">
    <property type="entry name" value="AI-2E_transport"/>
    <property type="match status" value="1"/>
</dbReference>
<evidence type="ECO:0000256" key="6">
    <source>
        <dbReference type="SAM" id="Phobius"/>
    </source>
</evidence>
<feature type="transmembrane region" description="Helical" evidence="6">
    <location>
        <begin position="69"/>
        <end position="91"/>
    </location>
</feature>
<evidence type="ECO:0000256" key="2">
    <source>
        <dbReference type="ARBA" id="ARBA00009773"/>
    </source>
</evidence>
<keyword evidence="4 6" id="KW-1133">Transmembrane helix</keyword>
<dbReference type="InterPro" id="IPR002549">
    <property type="entry name" value="AI-2E-like"/>
</dbReference>
<dbReference type="RefSeq" id="WP_135285244.1">
    <property type="nucleotide sequence ID" value="NZ_SMLL01000004.1"/>
</dbReference>
<dbReference type="EMBL" id="SMLL01000004">
    <property type="protein sequence ID" value="TFY99701.1"/>
    <property type="molecule type" value="Genomic_DNA"/>
</dbReference>
<evidence type="ECO:0000256" key="1">
    <source>
        <dbReference type="ARBA" id="ARBA00004141"/>
    </source>
</evidence>
<dbReference type="OrthoDB" id="106838at2"/>
<comment type="similarity">
    <text evidence="2">Belongs to the autoinducer-2 exporter (AI-2E) (TC 2.A.86) family.</text>
</comment>
<feature type="transmembrane region" description="Helical" evidence="6">
    <location>
        <begin position="16"/>
        <end position="49"/>
    </location>
</feature>
<evidence type="ECO:0000256" key="3">
    <source>
        <dbReference type="ARBA" id="ARBA00022692"/>
    </source>
</evidence>
<dbReference type="PANTHER" id="PTHR21716">
    <property type="entry name" value="TRANSMEMBRANE PROTEIN"/>
    <property type="match status" value="1"/>
</dbReference>
<evidence type="ECO:0000313" key="7">
    <source>
        <dbReference type="EMBL" id="TFY99701.1"/>
    </source>
</evidence>
<protein>
    <submittedName>
        <fullName evidence="7">AI-2E family transporter</fullName>
    </submittedName>
</protein>
<evidence type="ECO:0000256" key="5">
    <source>
        <dbReference type="ARBA" id="ARBA00023136"/>
    </source>
</evidence>
<feature type="transmembrane region" description="Helical" evidence="6">
    <location>
        <begin position="279"/>
        <end position="296"/>
    </location>
</feature>
<dbReference type="PANTHER" id="PTHR21716:SF4">
    <property type="entry name" value="TRANSMEMBRANE PROTEIN 245"/>
    <property type="match status" value="1"/>
</dbReference>
<feature type="transmembrane region" description="Helical" evidence="6">
    <location>
        <begin position="316"/>
        <end position="344"/>
    </location>
</feature>
<proteinExistence type="inferred from homology"/>
<feature type="transmembrane region" description="Helical" evidence="6">
    <location>
        <begin position="164"/>
        <end position="182"/>
    </location>
</feature>
<feature type="transmembrane region" description="Helical" evidence="6">
    <location>
        <begin position="222"/>
        <end position="239"/>
    </location>
</feature>
<comment type="caution">
    <text evidence="7">The sequence shown here is derived from an EMBL/GenBank/DDBJ whole genome shotgun (WGS) entry which is preliminary data.</text>
</comment>